<dbReference type="InterPro" id="IPR002125">
    <property type="entry name" value="CMP_dCMP_dom"/>
</dbReference>
<dbReference type="PROSITE" id="PS00903">
    <property type="entry name" value="CYT_DCMP_DEAMINASES_1"/>
    <property type="match status" value="1"/>
</dbReference>
<comment type="similarity">
    <text evidence="3 12">Belongs to the cytidine and deoxycytidylate deaminase family.</text>
</comment>
<dbReference type="SUPFAM" id="SSF53927">
    <property type="entry name" value="Cytidine deaminase-like"/>
    <property type="match status" value="1"/>
</dbReference>
<feature type="active site" description="Proton donor" evidence="10">
    <location>
        <position position="58"/>
    </location>
</feature>
<evidence type="ECO:0000256" key="11">
    <source>
        <dbReference type="PIRSR" id="PIRSR606262-3"/>
    </source>
</evidence>
<sequence>MEEEQRRALVAAAVGAKERAYSKYSNFPVGAALLCRDGTVVTGCSVDNAVHNLGLCAERTAVVKAVSEGRTEFAAVAVVSNSPSCVSPCGACRQVLSEFSSDGSLEVVMARSDGQHYKVMTVSELLPCAFSIKNLEETKH</sequence>
<comment type="catalytic activity">
    <reaction evidence="9 12">
        <text>cytidine + H2O + H(+) = uridine + NH4(+)</text>
        <dbReference type="Rhea" id="RHEA:16069"/>
        <dbReference type="ChEBI" id="CHEBI:15377"/>
        <dbReference type="ChEBI" id="CHEBI:15378"/>
        <dbReference type="ChEBI" id="CHEBI:16704"/>
        <dbReference type="ChEBI" id="CHEBI:17562"/>
        <dbReference type="ChEBI" id="CHEBI:28938"/>
        <dbReference type="EC" id="3.5.4.5"/>
    </reaction>
</comment>
<evidence type="ECO:0000256" key="3">
    <source>
        <dbReference type="ARBA" id="ARBA00006576"/>
    </source>
</evidence>
<feature type="binding site" evidence="11">
    <location>
        <position position="56"/>
    </location>
    <ligand>
        <name>Zn(2+)</name>
        <dbReference type="ChEBI" id="CHEBI:29105"/>
        <note>catalytic</note>
    </ligand>
</feature>
<feature type="binding site" evidence="11">
    <location>
        <position position="89"/>
    </location>
    <ligand>
        <name>Zn(2+)</name>
        <dbReference type="ChEBI" id="CHEBI:29105"/>
        <note>catalytic</note>
    </ligand>
</feature>
<feature type="domain" description="CMP/dCMP-type deaminase" evidence="13">
    <location>
        <begin position="4"/>
        <end position="133"/>
    </location>
</feature>
<comment type="caution">
    <text evidence="14">The sequence shown here is derived from an EMBL/GenBank/DDBJ whole genome shotgun (WGS) entry which is preliminary data.</text>
</comment>
<dbReference type="PANTHER" id="PTHR11644">
    <property type="entry name" value="CYTIDINE DEAMINASE"/>
    <property type="match status" value="1"/>
</dbReference>
<dbReference type="FunFam" id="3.40.140.10:FF:000008">
    <property type="entry name" value="Cytidine deaminase"/>
    <property type="match status" value="1"/>
</dbReference>
<evidence type="ECO:0000256" key="9">
    <source>
        <dbReference type="ARBA" id="ARBA00049558"/>
    </source>
</evidence>
<protein>
    <recommendedName>
        <fullName evidence="4 12">Cytidine deaminase</fullName>
        <ecNumber evidence="4 12">3.5.4.5</ecNumber>
    </recommendedName>
    <alternativeName>
        <fullName evidence="8 12">Cytidine aminohydrolase</fullName>
    </alternativeName>
</protein>
<dbReference type="Proteomes" id="UP001174909">
    <property type="component" value="Unassembled WGS sequence"/>
</dbReference>
<dbReference type="PANTHER" id="PTHR11644:SF2">
    <property type="entry name" value="CYTIDINE DEAMINASE"/>
    <property type="match status" value="1"/>
</dbReference>
<name>A0AA35TSK9_GEOBA</name>
<dbReference type="InterPro" id="IPR016192">
    <property type="entry name" value="APOBEC/CMP_deaminase_Zn-bd"/>
</dbReference>
<dbReference type="Pfam" id="PF00383">
    <property type="entry name" value="dCMP_cyt_deam_1"/>
    <property type="match status" value="1"/>
</dbReference>
<evidence type="ECO:0000256" key="6">
    <source>
        <dbReference type="ARBA" id="ARBA00022801"/>
    </source>
</evidence>
<organism evidence="14 15">
    <name type="scientific">Geodia barretti</name>
    <name type="common">Barrett's horny sponge</name>
    <dbReference type="NCBI Taxonomy" id="519541"/>
    <lineage>
        <taxon>Eukaryota</taxon>
        <taxon>Metazoa</taxon>
        <taxon>Porifera</taxon>
        <taxon>Demospongiae</taxon>
        <taxon>Heteroscleromorpha</taxon>
        <taxon>Tetractinellida</taxon>
        <taxon>Astrophorina</taxon>
        <taxon>Geodiidae</taxon>
        <taxon>Geodia</taxon>
    </lineage>
</organism>
<gene>
    <name evidence="14" type="ORF">GBAR_LOCUS29339</name>
</gene>
<reference evidence="14" key="1">
    <citation type="submission" date="2023-03" db="EMBL/GenBank/DDBJ databases">
        <authorList>
            <person name="Steffen K."/>
            <person name="Cardenas P."/>
        </authorList>
    </citation>
    <scope>NUCLEOTIDE SEQUENCE</scope>
</reference>
<comment type="cofactor">
    <cofactor evidence="1 11 12">
        <name>Zn(2+)</name>
        <dbReference type="ChEBI" id="CHEBI:29105"/>
    </cofactor>
</comment>
<evidence type="ECO:0000256" key="10">
    <source>
        <dbReference type="PIRSR" id="PIRSR606262-1"/>
    </source>
</evidence>
<dbReference type="EMBL" id="CASHTH010004114">
    <property type="protein sequence ID" value="CAI8053690.1"/>
    <property type="molecule type" value="Genomic_DNA"/>
</dbReference>
<evidence type="ECO:0000256" key="2">
    <source>
        <dbReference type="ARBA" id="ARBA00003949"/>
    </source>
</evidence>
<keyword evidence="6 12" id="KW-0378">Hydrolase</keyword>
<evidence type="ECO:0000259" key="13">
    <source>
        <dbReference type="PROSITE" id="PS51747"/>
    </source>
</evidence>
<dbReference type="InterPro" id="IPR016193">
    <property type="entry name" value="Cytidine_deaminase-like"/>
</dbReference>
<evidence type="ECO:0000313" key="14">
    <source>
        <dbReference type="EMBL" id="CAI8053690.1"/>
    </source>
</evidence>
<evidence type="ECO:0000256" key="12">
    <source>
        <dbReference type="RuleBase" id="RU364006"/>
    </source>
</evidence>
<dbReference type="EC" id="3.5.4.5" evidence="4 12"/>
<dbReference type="InterPro" id="IPR006262">
    <property type="entry name" value="Cyt_deam_tetra"/>
</dbReference>
<evidence type="ECO:0000256" key="1">
    <source>
        <dbReference type="ARBA" id="ARBA00001947"/>
    </source>
</evidence>
<dbReference type="InterPro" id="IPR050202">
    <property type="entry name" value="Cyt/Deoxycyt_deaminase"/>
</dbReference>
<accession>A0AA35TSK9</accession>
<dbReference type="PROSITE" id="PS51747">
    <property type="entry name" value="CYT_DCMP_DEAMINASES_2"/>
    <property type="match status" value="1"/>
</dbReference>
<dbReference type="NCBIfam" id="NF004064">
    <property type="entry name" value="PRK05578.1"/>
    <property type="match status" value="1"/>
</dbReference>
<dbReference type="GO" id="GO:0008270">
    <property type="term" value="F:zinc ion binding"/>
    <property type="evidence" value="ECO:0007669"/>
    <property type="project" value="UniProtKB-UniRule"/>
</dbReference>
<evidence type="ECO:0000256" key="7">
    <source>
        <dbReference type="ARBA" id="ARBA00022833"/>
    </source>
</evidence>
<feature type="binding site" evidence="11">
    <location>
        <position position="92"/>
    </location>
    <ligand>
        <name>Zn(2+)</name>
        <dbReference type="ChEBI" id="CHEBI:29105"/>
        <note>catalytic</note>
    </ligand>
</feature>
<dbReference type="GO" id="GO:0055086">
    <property type="term" value="P:nucleobase-containing small molecule metabolic process"/>
    <property type="evidence" value="ECO:0007669"/>
    <property type="project" value="UniProtKB-ARBA"/>
</dbReference>
<comment type="function">
    <text evidence="2 12">This enzyme scavenges exogenous and endogenous cytidine and 2'-deoxycytidine for UMP synthesis.</text>
</comment>
<evidence type="ECO:0000256" key="5">
    <source>
        <dbReference type="ARBA" id="ARBA00022723"/>
    </source>
</evidence>
<proteinExistence type="inferred from homology"/>
<keyword evidence="7 11" id="KW-0862">Zinc</keyword>
<evidence type="ECO:0000256" key="8">
    <source>
        <dbReference type="ARBA" id="ARBA00032005"/>
    </source>
</evidence>
<dbReference type="NCBIfam" id="TIGR01354">
    <property type="entry name" value="cyt_deam_tetra"/>
    <property type="match status" value="1"/>
</dbReference>
<evidence type="ECO:0000313" key="15">
    <source>
        <dbReference type="Proteomes" id="UP001174909"/>
    </source>
</evidence>
<dbReference type="Gene3D" id="3.40.140.10">
    <property type="entry name" value="Cytidine Deaminase, domain 2"/>
    <property type="match status" value="1"/>
</dbReference>
<dbReference type="GO" id="GO:0042802">
    <property type="term" value="F:identical protein binding"/>
    <property type="evidence" value="ECO:0007669"/>
    <property type="project" value="UniProtKB-ARBA"/>
</dbReference>
<keyword evidence="15" id="KW-1185">Reference proteome</keyword>
<dbReference type="CDD" id="cd01283">
    <property type="entry name" value="cytidine_deaminase"/>
    <property type="match status" value="1"/>
</dbReference>
<comment type="catalytic activity">
    <reaction evidence="12">
        <text>2'-deoxycytidine + H2O + H(+) = 2'-deoxyuridine + NH4(+)</text>
        <dbReference type="Rhea" id="RHEA:13433"/>
        <dbReference type="ChEBI" id="CHEBI:15377"/>
        <dbReference type="ChEBI" id="CHEBI:15378"/>
        <dbReference type="ChEBI" id="CHEBI:15698"/>
        <dbReference type="ChEBI" id="CHEBI:16450"/>
        <dbReference type="ChEBI" id="CHEBI:28938"/>
        <dbReference type="EC" id="3.5.4.5"/>
    </reaction>
</comment>
<dbReference type="GO" id="GO:0005829">
    <property type="term" value="C:cytosol"/>
    <property type="evidence" value="ECO:0007669"/>
    <property type="project" value="TreeGrafter"/>
</dbReference>
<dbReference type="AlphaFoldDB" id="A0AA35TSK9"/>
<dbReference type="GO" id="GO:0072527">
    <property type="term" value="P:pyrimidine-containing compound metabolic process"/>
    <property type="evidence" value="ECO:0007669"/>
    <property type="project" value="UniProtKB-ARBA"/>
</dbReference>
<evidence type="ECO:0000256" key="4">
    <source>
        <dbReference type="ARBA" id="ARBA00012783"/>
    </source>
</evidence>
<dbReference type="GO" id="GO:0004126">
    <property type="term" value="F:cytidine deaminase activity"/>
    <property type="evidence" value="ECO:0007669"/>
    <property type="project" value="UniProtKB-UniRule"/>
</dbReference>
<keyword evidence="5 11" id="KW-0479">Metal-binding</keyword>